<dbReference type="Proteomes" id="UP000677228">
    <property type="component" value="Unassembled WGS sequence"/>
</dbReference>
<dbReference type="EMBL" id="CAJNOK010006618">
    <property type="protein sequence ID" value="CAF1009221.1"/>
    <property type="molecule type" value="Genomic_DNA"/>
</dbReference>
<dbReference type="Proteomes" id="UP000681722">
    <property type="component" value="Unassembled WGS sequence"/>
</dbReference>
<evidence type="ECO:0000313" key="2">
    <source>
        <dbReference type="EMBL" id="CAF1009221.1"/>
    </source>
</evidence>
<evidence type="ECO:0000313" key="6">
    <source>
        <dbReference type="EMBL" id="CAF3923551.1"/>
    </source>
</evidence>
<comment type="caution">
    <text evidence="4">The sequence shown here is derived from an EMBL/GenBank/DDBJ whole genome shotgun (WGS) entry which is preliminary data.</text>
</comment>
<evidence type="ECO:0000313" key="8">
    <source>
        <dbReference type="Proteomes" id="UP000663829"/>
    </source>
</evidence>
<feature type="coiled-coil region" evidence="1">
    <location>
        <begin position="51"/>
        <end position="78"/>
    </location>
</feature>
<dbReference type="EMBL" id="CAJOBC010007172">
    <property type="protein sequence ID" value="CAF3923551.1"/>
    <property type="molecule type" value="Genomic_DNA"/>
</dbReference>
<name>A0A814THD7_9BILA</name>
<proteinExistence type="predicted"/>
<evidence type="ECO:0000313" key="7">
    <source>
        <dbReference type="EMBL" id="CAF3923567.1"/>
    </source>
</evidence>
<dbReference type="Proteomes" id="UP000663829">
    <property type="component" value="Unassembled WGS sequence"/>
</dbReference>
<dbReference type="EMBL" id="CAJNOQ010007173">
    <property type="protein sequence ID" value="CAF1160111.1"/>
    <property type="molecule type" value="Genomic_DNA"/>
</dbReference>
<dbReference type="EMBL" id="CAJNOQ010007173">
    <property type="protein sequence ID" value="CAF1160124.1"/>
    <property type="molecule type" value="Genomic_DNA"/>
</dbReference>
<evidence type="ECO:0000256" key="1">
    <source>
        <dbReference type="SAM" id="Coils"/>
    </source>
</evidence>
<accession>A0A814THD7</accession>
<protein>
    <submittedName>
        <fullName evidence="4">Uncharacterized protein</fullName>
    </submittedName>
</protein>
<dbReference type="EMBL" id="CAJOBA010006628">
    <property type="protein sequence ID" value="CAF3778174.1"/>
    <property type="molecule type" value="Genomic_DNA"/>
</dbReference>
<dbReference type="EMBL" id="CAJOBC010007172">
    <property type="protein sequence ID" value="CAF3923567.1"/>
    <property type="molecule type" value="Genomic_DNA"/>
</dbReference>
<evidence type="ECO:0000313" key="3">
    <source>
        <dbReference type="EMBL" id="CAF1160111.1"/>
    </source>
</evidence>
<keyword evidence="8" id="KW-1185">Reference proteome</keyword>
<sequence length="167" mass="19594">MKEDMGNFETQLEVDHIAQLIVDLTKMMTIYLLVIDNKIKEAFRDLYKKVIDMIIRGIKELEDNANKTEEELKSIAEQRLIIVVNKFDRLHEFVNVYAEKGNIKRNIRQVLVTDNIPIVFTADTSYAENFNQKKMAELKSPEYLNTVDKLKTEIDTKISHLQKDLFK</sequence>
<dbReference type="AlphaFoldDB" id="A0A814THD7"/>
<reference evidence="4" key="1">
    <citation type="submission" date="2021-02" db="EMBL/GenBank/DDBJ databases">
        <authorList>
            <person name="Nowell W R."/>
        </authorList>
    </citation>
    <scope>NUCLEOTIDE SEQUENCE</scope>
</reference>
<gene>
    <name evidence="3" type="ORF">GPM918_LOCUS21633</name>
    <name evidence="4" type="ORF">GPM918_LOCUS21634</name>
    <name evidence="2" type="ORF">OVA965_LOCUS14956</name>
    <name evidence="6" type="ORF">SRO942_LOCUS21628</name>
    <name evidence="7" type="ORF">SRO942_LOCUS21629</name>
    <name evidence="5" type="ORF">TMI583_LOCUS14965</name>
</gene>
<organism evidence="4 8">
    <name type="scientific">Didymodactylos carnosus</name>
    <dbReference type="NCBI Taxonomy" id="1234261"/>
    <lineage>
        <taxon>Eukaryota</taxon>
        <taxon>Metazoa</taxon>
        <taxon>Spiralia</taxon>
        <taxon>Gnathifera</taxon>
        <taxon>Rotifera</taxon>
        <taxon>Eurotatoria</taxon>
        <taxon>Bdelloidea</taxon>
        <taxon>Philodinida</taxon>
        <taxon>Philodinidae</taxon>
        <taxon>Didymodactylos</taxon>
    </lineage>
</organism>
<evidence type="ECO:0000313" key="4">
    <source>
        <dbReference type="EMBL" id="CAF1160124.1"/>
    </source>
</evidence>
<dbReference type="Proteomes" id="UP000682733">
    <property type="component" value="Unassembled WGS sequence"/>
</dbReference>
<keyword evidence="1" id="KW-0175">Coiled coil</keyword>
<evidence type="ECO:0000313" key="5">
    <source>
        <dbReference type="EMBL" id="CAF3778174.1"/>
    </source>
</evidence>